<dbReference type="Proteomes" id="UP000509405">
    <property type="component" value="Segment"/>
</dbReference>
<feature type="compositionally biased region" description="Basic residues" evidence="1">
    <location>
        <begin position="60"/>
        <end position="73"/>
    </location>
</feature>
<name>A0A6M9Z5D7_9CAUD</name>
<feature type="region of interest" description="Disordered" evidence="1">
    <location>
        <begin position="39"/>
        <end position="73"/>
    </location>
</feature>
<protein>
    <submittedName>
        <fullName evidence="2">Uncharacterized protein</fullName>
    </submittedName>
</protein>
<dbReference type="EMBL" id="MT422786">
    <property type="protein sequence ID" value="QKN88207.1"/>
    <property type="molecule type" value="Genomic_DNA"/>
</dbReference>
<evidence type="ECO:0000256" key="1">
    <source>
        <dbReference type="SAM" id="MobiDB-lite"/>
    </source>
</evidence>
<evidence type="ECO:0000313" key="2">
    <source>
        <dbReference type="EMBL" id="QKN88207.1"/>
    </source>
</evidence>
<feature type="compositionally biased region" description="Basic and acidic residues" evidence="1">
    <location>
        <begin position="40"/>
        <end position="59"/>
    </location>
</feature>
<evidence type="ECO:0000313" key="3">
    <source>
        <dbReference type="Proteomes" id="UP000509405"/>
    </source>
</evidence>
<accession>A0A6M9Z5D7</accession>
<organism evidence="2 3">
    <name type="scientific">Bacillus phage Novomoskovsk</name>
    <dbReference type="NCBI Taxonomy" id="2736258"/>
    <lineage>
        <taxon>Viruses</taxon>
        <taxon>Duplodnaviria</taxon>
        <taxon>Heunggongvirae</taxon>
        <taxon>Uroviricota</taxon>
        <taxon>Caudoviricetes</taxon>
        <taxon>Ehrlichviridae</taxon>
        <taxon>Andromedavirus</taxon>
        <taxon>Andromedavirus novomoskovsk</taxon>
    </lineage>
</organism>
<proteinExistence type="predicted"/>
<reference evidence="2 3" key="1">
    <citation type="submission" date="2020-05" db="EMBL/GenBank/DDBJ databases">
        <authorList>
            <person name="Piligrimova E."/>
            <person name="Kazantseva O."/>
            <person name="Skorynina A."/>
            <person name="Shadrin A."/>
        </authorList>
    </citation>
    <scope>NUCLEOTIDE SEQUENCE [LARGE SCALE GENOMIC DNA]</scope>
</reference>
<gene>
    <name evidence="2" type="ORF">Novomoskovsk_19</name>
</gene>
<keyword evidence="3" id="KW-1185">Reference proteome</keyword>
<sequence>MKYEALENNVGKVGVKIGDHIEIESKEVAEKLIKIGSIKPVEEAKKEAPQEEAKEEAPKKKAPKKGGKKKEDK</sequence>